<dbReference type="InterPro" id="IPR007423">
    <property type="entry name" value="Sel_put"/>
</dbReference>
<dbReference type="EMBL" id="FOVC01000001">
    <property type="protein sequence ID" value="SFM95799.1"/>
    <property type="molecule type" value="Genomic_DNA"/>
</dbReference>
<dbReference type="Proteomes" id="UP000242222">
    <property type="component" value="Unassembled WGS sequence"/>
</dbReference>
<organism evidence="1 2">
    <name type="scientific">Izhakiella capsodis</name>
    <dbReference type="NCBI Taxonomy" id="1367852"/>
    <lineage>
        <taxon>Bacteria</taxon>
        <taxon>Pseudomonadati</taxon>
        <taxon>Pseudomonadota</taxon>
        <taxon>Gammaproteobacteria</taxon>
        <taxon>Enterobacterales</taxon>
        <taxon>Erwiniaceae</taxon>
        <taxon>Izhakiella</taxon>
    </lineage>
</organism>
<dbReference type="STRING" id="1367852.SAMN05216516_101528"/>
<dbReference type="Pfam" id="PF04328">
    <property type="entry name" value="Sel_put"/>
    <property type="match status" value="1"/>
</dbReference>
<dbReference type="AlphaFoldDB" id="A0A1I4V3K4"/>
<keyword evidence="2" id="KW-1185">Reference proteome</keyword>
<proteinExistence type="predicted"/>
<accession>A0A1I4V3K4</accession>
<dbReference type="PANTHER" id="PTHR38453">
    <property type="entry name" value="CYTOPLASMIC PROTEIN-RELATED"/>
    <property type="match status" value="1"/>
</dbReference>
<dbReference type="PANTHER" id="PTHR38453:SF1">
    <property type="entry name" value="CYTOPLASMIC PROTEIN"/>
    <property type="match status" value="1"/>
</dbReference>
<evidence type="ECO:0000313" key="1">
    <source>
        <dbReference type="EMBL" id="SFM95799.1"/>
    </source>
</evidence>
<sequence length="97" mass="11136">MFSAVKTPIRPPLSGPFKTFTRLNEPVITSPTGCRLILKRLIQCFRLMVGVRDYQTYLDHMQRIHPEKTPMTARAFHRYCVDARFPTNPGSPGRCPC</sequence>
<gene>
    <name evidence="1" type="ORF">SAMN05216516_101528</name>
</gene>
<evidence type="ECO:0000313" key="2">
    <source>
        <dbReference type="Proteomes" id="UP000242222"/>
    </source>
</evidence>
<name>A0A1I4V3K4_9GAMM</name>
<dbReference type="OrthoDB" id="9814284at2"/>
<protein>
    <submittedName>
        <fullName evidence="1">Uncharacterized short protein YbdD, DUF466 family</fullName>
    </submittedName>
</protein>
<reference evidence="2" key="1">
    <citation type="submission" date="2016-10" db="EMBL/GenBank/DDBJ databases">
        <authorList>
            <person name="Varghese N."/>
            <person name="Submissions S."/>
        </authorList>
    </citation>
    <scope>NUCLEOTIDE SEQUENCE [LARGE SCALE GENOMIC DNA]</scope>
    <source>
        <strain evidence="2">N6PO6</strain>
    </source>
</reference>